<organism evidence="14 15">
    <name type="scientific">Daedalea quercina L-15889</name>
    <dbReference type="NCBI Taxonomy" id="1314783"/>
    <lineage>
        <taxon>Eukaryota</taxon>
        <taxon>Fungi</taxon>
        <taxon>Dikarya</taxon>
        <taxon>Basidiomycota</taxon>
        <taxon>Agaricomycotina</taxon>
        <taxon>Agaricomycetes</taxon>
        <taxon>Polyporales</taxon>
        <taxon>Fomitopsis</taxon>
    </lineage>
</organism>
<evidence type="ECO:0000256" key="13">
    <source>
        <dbReference type="SAM" id="MobiDB-lite"/>
    </source>
</evidence>
<feature type="compositionally biased region" description="Low complexity" evidence="13">
    <location>
        <begin position="1164"/>
        <end position="1179"/>
    </location>
</feature>
<dbReference type="Pfam" id="PF13329">
    <property type="entry name" value="ATG2_CAD"/>
    <property type="match status" value="2"/>
</dbReference>
<feature type="compositionally biased region" description="Polar residues" evidence="13">
    <location>
        <begin position="356"/>
        <end position="377"/>
    </location>
</feature>
<comment type="catalytic activity">
    <reaction evidence="10">
        <text>a 1,2-diacyl-sn-glycero-3-phospho-L-serine(in) = a 1,2-diacyl-sn-glycero-3-phospho-L-serine(out)</text>
        <dbReference type="Rhea" id="RHEA:38663"/>
        <dbReference type="ChEBI" id="CHEBI:57262"/>
    </reaction>
</comment>
<dbReference type="GO" id="GO:0061908">
    <property type="term" value="C:phagophore"/>
    <property type="evidence" value="ECO:0007669"/>
    <property type="project" value="TreeGrafter"/>
</dbReference>
<evidence type="ECO:0000256" key="3">
    <source>
        <dbReference type="ARBA" id="ARBA00009714"/>
    </source>
</evidence>
<keyword evidence="6" id="KW-0256">Endoplasmic reticulum</keyword>
<feature type="compositionally biased region" description="Polar residues" evidence="13">
    <location>
        <begin position="1719"/>
        <end position="1743"/>
    </location>
</feature>
<dbReference type="Proteomes" id="UP000076727">
    <property type="component" value="Unassembled WGS sequence"/>
</dbReference>
<evidence type="ECO:0000256" key="5">
    <source>
        <dbReference type="ARBA" id="ARBA00022448"/>
    </source>
</evidence>
<evidence type="ECO:0000256" key="10">
    <source>
        <dbReference type="ARBA" id="ARBA00024479"/>
    </source>
</evidence>
<dbReference type="GO" id="GO:0000045">
    <property type="term" value="P:autophagosome assembly"/>
    <property type="evidence" value="ECO:0007669"/>
    <property type="project" value="TreeGrafter"/>
</dbReference>
<feature type="region of interest" description="Disordered" evidence="13">
    <location>
        <begin position="1557"/>
        <end position="1586"/>
    </location>
</feature>
<evidence type="ECO:0000256" key="7">
    <source>
        <dbReference type="ARBA" id="ARBA00023006"/>
    </source>
</evidence>
<dbReference type="GO" id="GO:0061723">
    <property type="term" value="P:glycophagy"/>
    <property type="evidence" value="ECO:0007669"/>
    <property type="project" value="TreeGrafter"/>
</dbReference>
<dbReference type="GO" id="GO:0032266">
    <property type="term" value="F:phosphatidylinositol-3-phosphate binding"/>
    <property type="evidence" value="ECO:0007669"/>
    <property type="project" value="TreeGrafter"/>
</dbReference>
<keyword evidence="9" id="KW-0472">Membrane</keyword>
<dbReference type="EMBL" id="KV429053">
    <property type="protein sequence ID" value="KZT70159.1"/>
    <property type="molecule type" value="Genomic_DNA"/>
</dbReference>
<feature type="compositionally biased region" description="Basic and acidic residues" evidence="13">
    <location>
        <begin position="853"/>
        <end position="862"/>
    </location>
</feature>
<feature type="region of interest" description="Disordered" evidence="13">
    <location>
        <begin position="160"/>
        <end position="193"/>
    </location>
</feature>
<dbReference type="STRING" id="1314783.A0A165R0Y1"/>
<feature type="compositionally biased region" description="Pro residues" evidence="13">
    <location>
        <begin position="717"/>
        <end position="730"/>
    </location>
</feature>
<accession>A0A165R0Y1</accession>
<gene>
    <name evidence="14" type="ORF">DAEQUDRAFT_226544</name>
</gene>
<feature type="region of interest" description="Disordered" evidence="13">
    <location>
        <begin position="438"/>
        <end position="470"/>
    </location>
</feature>
<reference evidence="14 15" key="1">
    <citation type="journal article" date="2016" name="Mol. Biol. Evol.">
        <title>Comparative Genomics of Early-Diverging Mushroom-Forming Fungi Provides Insights into the Origins of Lignocellulose Decay Capabilities.</title>
        <authorList>
            <person name="Nagy L.G."/>
            <person name="Riley R."/>
            <person name="Tritt A."/>
            <person name="Adam C."/>
            <person name="Daum C."/>
            <person name="Floudas D."/>
            <person name="Sun H."/>
            <person name="Yadav J.S."/>
            <person name="Pangilinan J."/>
            <person name="Larsson K.H."/>
            <person name="Matsuura K."/>
            <person name="Barry K."/>
            <person name="Labutti K."/>
            <person name="Kuo R."/>
            <person name="Ohm R.A."/>
            <person name="Bhattacharya S.S."/>
            <person name="Shirouzu T."/>
            <person name="Yoshinaga Y."/>
            <person name="Martin F.M."/>
            <person name="Grigoriev I.V."/>
            <person name="Hibbett D.S."/>
        </authorList>
    </citation>
    <scope>NUCLEOTIDE SEQUENCE [LARGE SCALE GENOMIC DNA]</scope>
    <source>
        <strain evidence="14 15">L-15889</strain>
    </source>
</reference>
<feature type="region of interest" description="Disordered" evidence="13">
    <location>
        <begin position="840"/>
        <end position="895"/>
    </location>
</feature>
<name>A0A165R0Y1_9APHY</name>
<evidence type="ECO:0000313" key="15">
    <source>
        <dbReference type="Proteomes" id="UP000076727"/>
    </source>
</evidence>
<keyword evidence="8" id="KW-0445">Lipid transport</keyword>
<sequence>MSWWSSWLPSLPAIDLSLPSGIQRRFISFALKRSLGHFLKPGQLDLQQVDSQIGSGYVQVRDLELSNDSINALVSGLPLQLHDGSIGKVTARIPWPNPLTSTIGLSVESPHLTFYLAPQSAAFNASHIDLAESVASVAESFIHEELNPLDEAALRESIHSRGRDPLQSGDDMLPGGLDPFMSDEELSQSESELEPPGVSIFATLIEKLLARFAFDADDVKVTIVNPQQASFTVSIAQVRYGTEASASADAGPGRVVGGEAQGSIRGVTLSGITVTTRCLRPTSPAMTPTRQHGAPVTRTSSVPSNPSLQSPPTPPSPESDSSDMDEDTQMLMSQSIAVLPPRPVSPATSVASSMYQSAVSTSPVDSTLHSPPGTQAGSPPPTESRPDDHALRSQASSRFGASHRPNPIATILEVEDETILSFGLDPISIRLHTPAPITKDTQAVGVPSSSRAPESKGSHSRSSSARTQDDKLRVDMEVGVVALALNARHIRSILDVADIWLLHSPPPTRPTSSAPDAASGQSTMPALDAQFRLRGIVVLLHSSSRSAPPPDVHGLSDFFSRPLVPPKMPHGYVRAHLEELFFTVSILSAPPERSNPAQLQAARQTSKWKNDMNFNVSLNLTLAELSVFVFLRQFSPGATSPSTELYAYPVLITDPNLRAQYPRDHSRTLSADVHTSAMPTFEIVDWTDPARRSTAAKLSAWRSKVVQHHQTSRQETPAPPVTGPKSPPRTQPGMPSSISPPTPRAMPRLLPSSPGQVGIGRPSITSGGLPLRPPESAISARFRTHSFQSQTSRTGGRGIQDVEVTLEPLHVFLDLGLLLGRSTPHDESATLSFLKEVVTPSKSVLAQPGAHSSDYDYSHGTESDDGEDADTPPATPRATTGFSARTAEEQQQERRRLEQQVLDDLNLEYDYRQGAKPTVDTASQRVKDWRKTRTRRSRAQGHTISVKFPVIRIQIRGTPLSSPRSGALILDVHDLHMSPSKHVNRERPPQARFAPVEDLYFSGSATGERTAPETDNTLLYAEWHRVVVAYGPISSSRATAIVSLDPSHRRSEGAGESVRFGGTMSPDASIVETASRPYLQVRRSSTTSSLEPSTAVSSLVIATDIPTIHIELSKPILDGLQFWVDDLARLMDATFGGPVAPDTGTEPADSRDSSLIGSRYFAKSRSGSSQAESGSFASRPPESSNETALKITVGEGVVRLFVPRAEGQHVIRPFDVSVSDVDILIELKPEGKDETVLTFSVRDITLTETTKSGLTTSIIALTHPHSLMSAQTSAVKVRFVSLVVPETTAKESRIKLTFRGITFTAHPDFSWISDLTSFAEAPPGAFEAVVPSERTRLSVRAVDTSLQILCPTYDGALVPYIGELEFSTVIEGGSPELTLILDVPALSLLLVDNVKALAQQLESAKAGHTTSKSPGLEYWKRAGFALLADLANLQLRFSRMSELSSTETRVSISQGGLRLHLCADTLTTLTAFISDFTSIFASPSEEWSSPKKRSEPTRLSEASNPSRGLLSSLDEHAFRQLPEVGAAPDMIYDDLPTNPDYLDESFGAAAGLRELDDDEFDESDVDVPASVGDTTDKGSNTSTYGGETIRMLRPEGLQIIEHYFDTMTPDSVDGESSYGDTTLRVRLHDCGVTLLLYDGYDWVRTRRIIEEEQKEMRKKLAKIRQLVASGQTPDPSVEETNTLLFNSVYIGLEHNVDELEPGALIAAIDEELNEELETASQSSWQSLKPQTVHNSPGKSTVGQGRSRRKRLSRSKGPNIEFQFMGLNAEVDRYAPRSDLISRTLVTIEDVEILDHIKTSTWKKFLTSLRSDSRGNIRETGSNMVRVEVRTLHPVPDHPSEEARLRAKILPLRLHVDQDALDFLKKFFSFKDPESSPAQASDPEDQIYFQQAEVFPVDIKLDYKPRRVDYRALRDGRTIELMNFFHFDGAEMTLRHITLTGIAGWPRLFDLLNDLWTPDVKATQLVDVISGVSPIRSVVNVGSGVADLVLLPIAQYKKDGRVVRGLQKGTTAFVKSTAMEAIKLGARLATGTQVILEQAENVIGGQFKDPITAETVPGSPFLDELGGQLGDEDEAGDLISRYAEQPMNIQEGMQSAYRSLRRNFNSAAQTILAVPMEVYERSGNEGPVRAVVRAVPIAVLKPMIGASEAVSKTLLGLHNQLDPSIRHENEAKYKQR</sequence>
<dbReference type="OrthoDB" id="18982at2759"/>
<feature type="region of interest" description="Disordered" evidence="13">
    <location>
        <begin position="699"/>
        <end position="771"/>
    </location>
</feature>
<feature type="region of interest" description="Disordered" evidence="13">
    <location>
        <begin position="1719"/>
        <end position="1754"/>
    </location>
</feature>
<dbReference type="GO" id="GO:0005789">
    <property type="term" value="C:endoplasmic reticulum membrane"/>
    <property type="evidence" value="ECO:0007669"/>
    <property type="project" value="UniProtKB-SubCell"/>
</dbReference>
<dbReference type="GO" id="GO:0034045">
    <property type="term" value="C:phagophore assembly site membrane"/>
    <property type="evidence" value="ECO:0007669"/>
    <property type="project" value="UniProtKB-SubCell"/>
</dbReference>
<dbReference type="InterPro" id="IPR026849">
    <property type="entry name" value="ATG2"/>
</dbReference>
<dbReference type="PANTHER" id="PTHR13190:SF1">
    <property type="entry name" value="AUTOPHAGY-RELATED 2, ISOFORM A"/>
    <property type="match status" value="1"/>
</dbReference>
<comment type="subcellular location">
    <subcellularLocation>
        <location evidence="1">Endoplasmic reticulum membrane</location>
        <topology evidence="1">Peripheral membrane protein</topology>
    </subcellularLocation>
    <subcellularLocation>
        <location evidence="2">Preautophagosomal structure membrane</location>
        <topology evidence="2">Peripheral membrane protein</topology>
    </subcellularLocation>
</comment>
<evidence type="ECO:0000256" key="4">
    <source>
        <dbReference type="ARBA" id="ARBA00018070"/>
    </source>
</evidence>
<comment type="catalytic activity">
    <reaction evidence="12">
        <text>a 1,2-diacyl-sn-glycero-3-phosphocholine(in) = a 1,2-diacyl-sn-glycero-3-phosphocholine(out)</text>
        <dbReference type="Rhea" id="RHEA:38571"/>
        <dbReference type="ChEBI" id="CHEBI:57643"/>
    </reaction>
</comment>
<dbReference type="GO" id="GO:0006869">
    <property type="term" value="P:lipid transport"/>
    <property type="evidence" value="ECO:0007669"/>
    <property type="project" value="UniProtKB-KW"/>
</dbReference>
<evidence type="ECO:0000256" key="9">
    <source>
        <dbReference type="ARBA" id="ARBA00023136"/>
    </source>
</evidence>
<evidence type="ECO:0000256" key="12">
    <source>
        <dbReference type="ARBA" id="ARBA00024631"/>
    </source>
</evidence>
<evidence type="ECO:0000256" key="8">
    <source>
        <dbReference type="ARBA" id="ARBA00023055"/>
    </source>
</evidence>
<dbReference type="PANTHER" id="PTHR13190">
    <property type="entry name" value="AUTOPHAGY-RELATED 2, ISOFORM A"/>
    <property type="match status" value="1"/>
</dbReference>
<feature type="region of interest" description="Disordered" evidence="13">
    <location>
        <begin position="356"/>
        <end position="404"/>
    </location>
</feature>
<dbReference type="GO" id="GO:0000422">
    <property type="term" value="P:autophagy of mitochondrion"/>
    <property type="evidence" value="ECO:0007669"/>
    <property type="project" value="TreeGrafter"/>
</dbReference>
<protein>
    <recommendedName>
        <fullName evidence="4">Autophagy-related protein 2</fullName>
    </recommendedName>
</protein>
<feature type="compositionally biased region" description="Basic and acidic residues" evidence="13">
    <location>
        <begin position="886"/>
        <end position="895"/>
    </location>
</feature>
<keyword evidence="15" id="KW-1185">Reference proteome</keyword>
<dbReference type="GO" id="GO:0061709">
    <property type="term" value="P:reticulophagy"/>
    <property type="evidence" value="ECO:0007669"/>
    <property type="project" value="TreeGrafter"/>
</dbReference>
<evidence type="ECO:0000256" key="1">
    <source>
        <dbReference type="ARBA" id="ARBA00004406"/>
    </source>
</evidence>
<evidence type="ECO:0000256" key="6">
    <source>
        <dbReference type="ARBA" id="ARBA00022824"/>
    </source>
</evidence>
<keyword evidence="7" id="KW-0072">Autophagy</keyword>
<feature type="compositionally biased region" description="Acidic residues" evidence="13">
    <location>
        <begin position="181"/>
        <end position="193"/>
    </location>
</feature>
<dbReference type="GO" id="GO:0043495">
    <property type="term" value="F:protein-membrane adaptor activity"/>
    <property type="evidence" value="ECO:0007669"/>
    <property type="project" value="TreeGrafter"/>
</dbReference>
<evidence type="ECO:0000313" key="14">
    <source>
        <dbReference type="EMBL" id="KZT70159.1"/>
    </source>
</evidence>
<dbReference type="GO" id="GO:0034727">
    <property type="term" value="P:piecemeal microautophagy of the nucleus"/>
    <property type="evidence" value="ECO:0007669"/>
    <property type="project" value="TreeGrafter"/>
</dbReference>
<feature type="region of interest" description="Disordered" evidence="13">
    <location>
        <begin position="278"/>
        <end position="325"/>
    </location>
</feature>
<comment type="catalytic activity">
    <reaction evidence="11">
        <text>a 1,2-diacyl-sn-glycero-3-phosphoethanolamine(in) = a 1,2-diacyl-sn-glycero-3-phosphoethanolamine(out)</text>
        <dbReference type="Rhea" id="RHEA:38895"/>
        <dbReference type="ChEBI" id="CHEBI:64612"/>
    </reaction>
</comment>
<comment type="similarity">
    <text evidence="3">Belongs to the ATG2 family.</text>
</comment>
<evidence type="ECO:0000256" key="11">
    <source>
        <dbReference type="ARBA" id="ARBA00024615"/>
    </source>
</evidence>
<feature type="region of interest" description="Disordered" evidence="13">
    <location>
        <begin position="1164"/>
        <end position="1188"/>
    </location>
</feature>
<proteinExistence type="inferred from homology"/>
<feature type="region of interest" description="Disordered" evidence="13">
    <location>
        <begin position="1484"/>
        <end position="1508"/>
    </location>
</feature>
<evidence type="ECO:0000256" key="2">
    <source>
        <dbReference type="ARBA" id="ARBA00004623"/>
    </source>
</evidence>
<feature type="compositionally biased region" description="Basic and acidic residues" evidence="13">
    <location>
        <begin position="1488"/>
        <end position="1498"/>
    </location>
</feature>
<keyword evidence="5" id="KW-0813">Transport</keyword>